<dbReference type="InterPro" id="IPR006018">
    <property type="entry name" value="Caldesmon_LSP"/>
</dbReference>
<evidence type="ECO:0000313" key="3">
    <source>
        <dbReference type="Proteomes" id="UP001162483"/>
    </source>
</evidence>
<dbReference type="Pfam" id="PF02029">
    <property type="entry name" value="Caldesmon"/>
    <property type="match status" value="1"/>
</dbReference>
<dbReference type="PANTHER" id="PTHR18949:SF1">
    <property type="entry name" value="LYMPHOCYTE-SPECIFIC PROTEIN 1"/>
    <property type="match status" value="1"/>
</dbReference>
<protein>
    <recommendedName>
        <fullName evidence="4">Lymphocyte-specific protein 1</fullName>
    </recommendedName>
</protein>
<evidence type="ECO:0000313" key="2">
    <source>
        <dbReference type="EMBL" id="CAI9604713.1"/>
    </source>
</evidence>
<feature type="region of interest" description="Disordered" evidence="1">
    <location>
        <begin position="321"/>
        <end position="375"/>
    </location>
</feature>
<dbReference type="PANTHER" id="PTHR18949">
    <property type="entry name" value="CALDESMON"/>
    <property type="match status" value="1"/>
</dbReference>
<reference evidence="2" key="1">
    <citation type="submission" date="2023-05" db="EMBL/GenBank/DDBJ databases">
        <authorList>
            <person name="Stuckert A."/>
        </authorList>
    </citation>
    <scope>NUCLEOTIDE SEQUENCE</scope>
</reference>
<keyword evidence="3" id="KW-1185">Reference proteome</keyword>
<feature type="compositionally biased region" description="Basic and acidic residues" evidence="1">
    <location>
        <begin position="84"/>
        <end position="94"/>
    </location>
</feature>
<dbReference type="Proteomes" id="UP001162483">
    <property type="component" value="Unassembled WGS sequence"/>
</dbReference>
<organism evidence="2 3">
    <name type="scientific">Staurois parvus</name>
    <dbReference type="NCBI Taxonomy" id="386267"/>
    <lineage>
        <taxon>Eukaryota</taxon>
        <taxon>Metazoa</taxon>
        <taxon>Chordata</taxon>
        <taxon>Craniata</taxon>
        <taxon>Vertebrata</taxon>
        <taxon>Euteleostomi</taxon>
        <taxon>Amphibia</taxon>
        <taxon>Batrachia</taxon>
        <taxon>Anura</taxon>
        <taxon>Neobatrachia</taxon>
        <taxon>Ranoidea</taxon>
        <taxon>Ranidae</taxon>
        <taxon>Staurois</taxon>
    </lineage>
</organism>
<feature type="region of interest" description="Disordered" evidence="1">
    <location>
        <begin position="1"/>
        <end position="219"/>
    </location>
</feature>
<accession>A0ABN9GB53</accession>
<name>A0ABN9GB53_9NEOB</name>
<feature type="compositionally biased region" description="Acidic residues" evidence="1">
    <location>
        <begin position="129"/>
        <end position="143"/>
    </location>
</feature>
<sequence>RLTTQWSVEDEEEAARERRRRERQQHLGSEGQSPDDLDDENCMQTDNHVGLKPAGPWETEEDEGFSDWSQKLEQRKQRGAAQAAEEREEPRFTEEEQTEQTRAMEELHTCNTEAQVEEEDEGTTRNEEVEANDEPEACTEEIEFVSWEIRETNNEDYRPPSPRFPKKEVEDQEEEDERYVPAGHQVQVEQYQEQWASDEEKIQRRSVGSDGEEGDDAITVKITERAEILNRSIQKSNSIKRSEPPLPIHKIDDRLEQYTHAIETSGKPGRLVRTPSLEMLNPADAVSNIKNRWEAGDVTAASKTSPCKDTEGINIGVSDMINQWGKGKPEPDDQASPPKLSEVTPGEVLSKKSLWEQGSKSGQNNKNATPTKKYKFVPVGHGKYEKILVDEP</sequence>
<feature type="non-terminal residue" evidence="2">
    <location>
        <position position="1"/>
    </location>
</feature>
<evidence type="ECO:0000256" key="1">
    <source>
        <dbReference type="SAM" id="MobiDB-lite"/>
    </source>
</evidence>
<evidence type="ECO:0008006" key="4">
    <source>
        <dbReference type="Google" id="ProtNLM"/>
    </source>
</evidence>
<proteinExistence type="predicted"/>
<dbReference type="EMBL" id="CATNWA010018014">
    <property type="protein sequence ID" value="CAI9604713.1"/>
    <property type="molecule type" value="Genomic_DNA"/>
</dbReference>
<comment type="caution">
    <text evidence="2">The sequence shown here is derived from an EMBL/GenBank/DDBJ whole genome shotgun (WGS) entry which is preliminary data.</text>
</comment>
<feature type="compositionally biased region" description="Polar residues" evidence="1">
    <location>
        <begin position="356"/>
        <end position="370"/>
    </location>
</feature>
<dbReference type="InterPro" id="IPR002211">
    <property type="entry name" value="Lymphspecific"/>
</dbReference>
<dbReference type="PRINTS" id="PR01083">
    <property type="entry name" value="LYMPHSPCIFIC"/>
</dbReference>
<gene>
    <name evidence="2" type="ORF">SPARVUS_LOCUS13499507</name>
</gene>
<feature type="compositionally biased region" description="Basic and acidic residues" evidence="1">
    <location>
        <begin position="148"/>
        <end position="158"/>
    </location>
</feature>